<keyword evidence="3" id="KW-1185">Reference proteome</keyword>
<gene>
    <name evidence="2" type="ORF">BJ999_003470</name>
</gene>
<feature type="transmembrane region" description="Helical" evidence="1">
    <location>
        <begin position="21"/>
        <end position="44"/>
    </location>
</feature>
<comment type="caution">
    <text evidence="2">The sequence shown here is derived from an EMBL/GenBank/DDBJ whole genome shotgun (WGS) entry which is preliminary data.</text>
</comment>
<accession>A0A7Y9GAW4</accession>
<reference evidence="2 3" key="1">
    <citation type="submission" date="2020-07" db="EMBL/GenBank/DDBJ databases">
        <title>Sequencing the genomes of 1000 actinobacteria strains.</title>
        <authorList>
            <person name="Klenk H.-P."/>
        </authorList>
    </citation>
    <scope>NUCLEOTIDE SEQUENCE [LARGE SCALE GENOMIC DNA]</scope>
    <source>
        <strain evidence="2 3">DSM 43461</strain>
    </source>
</reference>
<proteinExistence type="predicted"/>
<sequence>MRHRTERPRRITFRRPSYAALFAMVRGLAFTLGAAVASVVVWWLGVVKIVASTVGEGTMAVQMMRRYLARTG</sequence>
<dbReference type="Proteomes" id="UP000591272">
    <property type="component" value="Unassembled WGS sequence"/>
</dbReference>
<dbReference type="AlphaFoldDB" id="A0A7Y9GAW4"/>
<protein>
    <submittedName>
        <fullName evidence="2">Uncharacterized protein</fullName>
    </submittedName>
</protein>
<evidence type="ECO:0000256" key="1">
    <source>
        <dbReference type="SAM" id="Phobius"/>
    </source>
</evidence>
<keyword evidence="1" id="KW-0812">Transmembrane</keyword>
<dbReference type="EMBL" id="JACCBT010000001">
    <property type="protein sequence ID" value="NYE13174.1"/>
    <property type="molecule type" value="Genomic_DNA"/>
</dbReference>
<name>A0A7Y9GAW4_9ACTN</name>
<keyword evidence="1" id="KW-1133">Transmembrane helix</keyword>
<organism evidence="2 3">
    <name type="scientific">Actinomadura citrea</name>
    <dbReference type="NCBI Taxonomy" id="46158"/>
    <lineage>
        <taxon>Bacteria</taxon>
        <taxon>Bacillati</taxon>
        <taxon>Actinomycetota</taxon>
        <taxon>Actinomycetes</taxon>
        <taxon>Streptosporangiales</taxon>
        <taxon>Thermomonosporaceae</taxon>
        <taxon>Actinomadura</taxon>
    </lineage>
</organism>
<keyword evidence="1" id="KW-0472">Membrane</keyword>
<evidence type="ECO:0000313" key="3">
    <source>
        <dbReference type="Proteomes" id="UP000591272"/>
    </source>
</evidence>
<evidence type="ECO:0000313" key="2">
    <source>
        <dbReference type="EMBL" id="NYE13174.1"/>
    </source>
</evidence>